<dbReference type="Gene3D" id="3.40.50.720">
    <property type="entry name" value="NAD(P)-binding Rossmann-like Domain"/>
    <property type="match status" value="1"/>
</dbReference>
<dbReference type="InterPro" id="IPR017464">
    <property type="entry name" value="Sugar_tfrase_EpsB_2"/>
</dbReference>
<dbReference type="GO" id="GO:0016780">
    <property type="term" value="F:phosphotransferase activity, for other substituted phosphate groups"/>
    <property type="evidence" value="ECO:0007669"/>
    <property type="project" value="TreeGrafter"/>
</dbReference>
<evidence type="ECO:0000256" key="5">
    <source>
        <dbReference type="ARBA" id="ARBA00022989"/>
    </source>
</evidence>
<proteinExistence type="inferred from homology"/>
<dbReference type="InterPro" id="IPR017475">
    <property type="entry name" value="EPS_sugar_tfrase"/>
</dbReference>
<protein>
    <submittedName>
        <fullName evidence="9">Sugar transferase</fullName>
    </submittedName>
</protein>
<reference evidence="9" key="1">
    <citation type="journal article" date="2020" name="mSystems">
        <title>Genome- and Community-Level Interaction Insights into Carbon Utilization and Element Cycling Functions of Hydrothermarchaeota in Hydrothermal Sediment.</title>
        <authorList>
            <person name="Zhou Z."/>
            <person name="Liu Y."/>
            <person name="Xu W."/>
            <person name="Pan J."/>
            <person name="Luo Z.H."/>
            <person name="Li M."/>
        </authorList>
    </citation>
    <scope>NUCLEOTIDE SEQUENCE [LARGE SCALE GENOMIC DNA]</scope>
    <source>
        <strain evidence="9">SpSt-477</strain>
    </source>
</reference>
<dbReference type="NCBIfam" id="TIGR03025">
    <property type="entry name" value="EPS_sugtrans"/>
    <property type="match status" value="1"/>
</dbReference>
<keyword evidence="5 7" id="KW-1133">Transmembrane helix</keyword>
<keyword evidence="3 9" id="KW-0808">Transferase</keyword>
<evidence type="ECO:0000256" key="1">
    <source>
        <dbReference type="ARBA" id="ARBA00004141"/>
    </source>
</evidence>
<evidence type="ECO:0000256" key="7">
    <source>
        <dbReference type="SAM" id="Phobius"/>
    </source>
</evidence>
<feature type="transmembrane region" description="Helical" evidence="7">
    <location>
        <begin position="436"/>
        <end position="456"/>
    </location>
</feature>
<dbReference type="InterPro" id="IPR003362">
    <property type="entry name" value="Bact_transf"/>
</dbReference>
<dbReference type="NCBIfam" id="TIGR03013">
    <property type="entry name" value="EpsB_2"/>
    <property type="match status" value="1"/>
</dbReference>
<comment type="similarity">
    <text evidence="2">Belongs to the bacterial sugar transferase family.</text>
</comment>
<evidence type="ECO:0000259" key="8">
    <source>
        <dbReference type="Pfam" id="PF02397"/>
    </source>
</evidence>
<evidence type="ECO:0000256" key="3">
    <source>
        <dbReference type="ARBA" id="ARBA00022679"/>
    </source>
</evidence>
<dbReference type="Pfam" id="PF13727">
    <property type="entry name" value="CoA_binding_3"/>
    <property type="match status" value="1"/>
</dbReference>
<evidence type="ECO:0000256" key="2">
    <source>
        <dbReference type="ARBA" id="ARBA00006464"/>
    </source>
</evidence>
<keyword evidence="4 7" id="KW-0812">Transmembrane</keyword>
<gene>
    <name evidence="9" type="ORF">ENS29_02985</name>
</gene>
<feature type="domain" description="Bacterial sugar transferase" evidence="8">
    <location>
        <begin position="268"/>
        <end position="451"/>
    </location>
</feature>
<accession>A0A7C4MLM6</accession>
<organism evidence="9">
    <name type="scientific">Desulfatirhabdium butyrativorans</name>
    <dbReference type="NCBI Taxonomy" id="340467"/>
    <lineage>
        <taxon>Bacteria</taxon>
        <taxon>Pseudomonadati</taxon>
        <taxon>Thermodesulfobacteriota</taxon>
        <taxon>Desulfobacteria</taxon>
        <taxon>Desulfobacterales</taxon>
        <taxon>Desulfatirhabdiaceae</taxon>
        <taxon>Desulfatirhabdium</taxon>
    </lineage>
</organism>
<evidence type="ECO:0000256" key="6">
    <source>
        <dbReference type="ARBA" id="ARBA00023136"/>
    </source>
</evidence>
<dbReference type="PANTHER" id="PTHR30576:SF0">
    <property type="entry name" value="UNDECAPRENYL-PHOSPHATE N-ACETYLGALACTOSAMINYL 1-PHOSPHATE TRANSFERASE-RELATED"/>
    <property type="match status" value="1"/>
</dbReference>
<dbReference type="GO" id="GO:0016020">
    <property type="term" value="C:membrane"/>
    <property type="evidence" value="ECO:0007669"/>
    <property type="project" value="UniProtKB-SubCell"/>
</dbReference>
<dbReference type="EMBL" id="DSUH01000066">
    <property type="protein sequence ID" value="HGU31803.1"/>
    <property type="molecule type" value="Genomic_DNA"/>
</dbReference>
<name>A0A7C4MLM6_9BACT</name>
<feature type="transmembrane region" description="Helical" evidence="7">
    <location>
        <begin position="273"/>
        <end position="296"/>
    </location>
</feature>
<evidence type="ECO:0000313" key="9">
    <source>
        <dbReference type="EMBL" id="HGU31803.1"/>
    </source>
</evidence>
<feature type="transmembrane region" description="Helical" evidence="7">
    <location>
        <begin position="44"/>
        <end position="65"/>
    </location>
</feature>
<dbReference type="Pfam" id="PF02397">
    <property type="entry name" value="Bac_transf"/>
    <property type="match status" value="1"/>
</dbReference>
<comment type="subcellular location">
    <subcellularLocation>
        <location evidence="1">Membrane</location>
        <topology evidence="1">Multi-pass membrane protein</topology>
    </subcellularLocation>
</comment>
<evidence type="ECO:0000256" key="4">
    <source>
        <dbReference type="ARBA" id="ARBA00022692"/>
    </source>
</evidence>
<dbReference type="AlphaFoldDB" id="A0A7C4MLM6"/>
<feature type="transmembrane region" description="Helical" evidence="7">
    <location>
        <begin position="104"/>
        <end position="123"/>
    </location>
</feature>
<comment type="caution">
    <text evidence="9">The sequence shown here is derived from an EMBL/GenBank/DDBJ whole genome shotgun (WGS) entry which is preliminary data.</text>
</comment>
<dbReference type="PANTHER" id="PTHR30576">
    <property type="entry name" value="COLANIC BIOSYNTHESIS UDP-GLUCOSE LIPID CARRIER TRANSFERASE"/>
    <property type="match status" value="1"/>
</dbReference>
<sequence length="457" mass="51679">MKTTAARYGFLILLGDILLTLAATQISSLIRFEIGFNVFAEHTGATVFTIVIYLISLYILDLYDLSYFNLFEISSRILGAVILAGVFSTLVFYTLPHWRFGRGIFLLQLAFSWTGYLVWRLALKNSLFRRGIQQPVIIIGAGESNRDVLDVLENSGQPFEVLGFLDDVSCSPSPASPACRMLGTLDQLESVLADHPDALVILAKPEYRDPKLIQQMLHAKMRGVEVIDIAVFYEQLAGRIPVRYLREEWLLCAEGFHLVSKQITQKIKRITDIALASLLMVLTAPLWAVTVLAIVVESRGPIFYRQKRVGWKGRVFDILKFRSMVADAESAGRPVWASEDDPRVTRVGRVIRLLRIDELPQIINILKGDMSLIGPRPERPEFVAEFERQIPYYGLRHSVPPGITGWAQVNYPYGASVEDTIRKLEYDLYYVKNMSFFLDLKISLLTVGVVFFGYGAR</sequence>
<keyword evidence="6 7" id="KW-0472">Membrane</keyword>
<feature type="transmembrane region" description="Helical" evidence="7">
    <location>
        <begin position="77"/>
        <end position="98"/>
    </location>
</feature>